<organism evidence="1 2">
    <name type="scientific">Portunus trituberculatus</name>
    <name type="common">Swimming crab</name>
    <name type="synonym">Neptunus trituberculatus</name>
    <dbReference type="NCBI Taxonomy" id="210409"/>
    <lineage>
        <taxon>Eukaryota</taxon>
        <taxon>Metazoa</taxon>
        <taxon>Ecdysozoa</taxon>
        <taxon>Arthropoda</taxon>
        <taxon>Crustacea</taxon>
        <taxon>Multicrustacea</taxon>
        <taxon>Malacostraca</taxon>
        <taxon>Eumalacostraca</taxon>
        <taxon>Eucarida</taxon>
        <taxon>Decapoda</taxon>
        <taxon>Pleocyemata</taxon>
        <taxon>Brachyura</taxon>
        <taxon>Eubrachyura</taxon>
        <taxon>Portunoidea</taxon>
        <taxon>Portunidae</taxon>
        <taxon>Portuninae</taxon>
        <taxon>Portunus</taxon>
    </lineage>
</organism>
<comment type="caution">
    <text evidence="1">The sequence shown here is derived from an EMBL/GenBank/DDBJ whole genome shotgun (WGS) entry which is preliminary data.</text>
</comment>
<name>A0A5B7FVT6_PORTR</name>
<dbReference type="EMBL" id="VSRR010008878">
    <property type="protein sequence ID" value="MPC49449.1"/>
    <property type="molecule type" value="Genomic_DNA"/>
</dbReference>
<protein>
    <submittedName>
        <fullName evidence="1">Uncharacterized protein</fullName>
    </submittedName>
</protein>
<gene>
    <name evidence="1" type="ORF">E2C01_043251</name>
</gene>
<accession>A0A5B7FVT6</accession>
<dbReference type="AlphaFoldDB" id="A0A5B7FVT6"/>
<reference evidence="1 2" key="1">
    <citation type="submission" date="2019-05" db="EMBL/GenBank/DDBJ databases">
        <title>Another draft genome of Portunus trituberculatus and its Hox gene families provides insights of decapod evolution.</title>
        <authorList>
            <person name="Jeong J.-H."/>
            <person name="Song I."/>
            <person name="Kim S."/>
            <person name="Choi T."/>
            <person name="Kim D."/>
            <person name="Ryu S."/>
            <person name="Kim W."/>
        </authorList>
    </citation>
    <scope>NUCLEOTIDE SEQUENCE [LARGE SCALE GENOMIC DNA]</scope>
    <source>
        <tissue evidence="1">Muscle</tissue>
    </source>
</reference>
<dbReference type="Proteomes" id="UP000324222">
    <property type="component" value="Unassembled WGS sequence"/>
</dbReference>
<sequence>MVPLYHGGSLYECTSLYQVKPFSQYDFCKSPNEQIVISHQSFDDVNGASKSLYAHLFWDDVWLSKRVIAVNPSVPDPEILL</sequence>
<proteinExistence type="predicted"/>
<evidence type="ECO:0000313" key="1">
    <source>
        <dbReference type="EMBL" id="MPC49449.1"/>
    </source>
</evidence>
<keyword evidence="2" id="KW-1185">Reference proteome</keyword>
<evidence type="ECO:0000313" key="2">
    <source>
        <dbReference type="Proteomes" id="UP000324222"/>
    </source>
</evidence>